<comment type="cofactor">
    <cofactor evidence="1">
        <name>Zn(2+)</name>
        <dbReference type="ChEBI" id="CHEBI:29105"/>
    </cofactor>
</comment>
<dbReference type="GO" id="GO:0006508">
    <property type="term" value="P:proteolysis"/>
    <property type="evidence" value="ECO:0007669"/>
    <property type="project" value="InterPro"/>
</dbReference>
<evidence type="ECO:0000313" key="5">
    <source>
        <dbReference type="Proteomes" id="UP000828390"/>
    </source>
</evidence>
<dbReference type="AlphaFoldDB" id="A0A9D3YXE9"/>
<organism evidence="4 5">
    <name type="scientific">Dreissena polymorpha</name>
    <name type="common">Zebra mussel</name>
    <name type="synonym">Mytilus polymorpha</name>
    <dbReference type="NCBI Taxonomy" id="45954"/>
    <lineage>
        <taxon>Eukaryota</taxon>
        <taxon>Metazoa</taxon>
        <taxon>Spiralia</taxon>
        <taxon>Lophotrochozoa</taxon>
        <taxon>Mollusca</taxon>
        <taxon>Bivalvia</taxon>
        <taxon>Autobranchia</taxon>
        <taxon>Heteroconchia</taxon>
        <taxon>Euheterodonta</taxon>
        <taxon>Imparidentia</taxon>
        <taxon>Neoheterodontei</taxon>
        <taxon>Myida</taxon>
        <taxon>Dreissenoidea</taxon>
        <taxon>Dreissenidae</taxon>
        <taxon>Dreissena</taxon>
    </lineage>
</organism>
<dbReference type="InterPro" id="IPR007484">
    <property type="entry name" value="Peptidase_M28"/>
</dbReference>
<dbReference type="EMBL" id="JAIWYP010000014">
    <property type="protein sequence ID" value="KAH3706169.1"/>
    <property type="molecule type" value="Genomic_DNA"/>
</dbReference>
<comment type="caution">
    <text evidence="4">The sequence shown here is derived from an EMBL/GenBank/DDBJ whole genome shotgun (WGS) entry which is preliminary data.</text>
</comment>
<name>A0A9D3YXE9_DREPO</name>
<accession>A0A9D3YXE9</accession>
<dbReference type="Pfam" id="PF04389">
    <property type="entry name" value="Peptidase_M28"/>
    <property type="match status" value="1"/>
</dbReference>
<evidence type="ECO:0000259" key="3">
    <source>
        <dbReference type="Pfam" id="PF04389"/>
    </source>
</evidence>
<dbReference type="InterPro" id="IPR045175">
    <property type="entry name" value="M28_fam"/>
</dbReference>
<evidence type="ECO:0000256" key="1">
    <source>
        <dbReference type="ARBA" id="ARBA00001947"/>
    </source>
</evidence>
<reference evidence="4" key="2">
    <citation type="submission" date="2020-11" db="EMBL/GenBank/DDBJ databases">
        <authorList>
            <person name="McCartney M.A."/>
            <person name="Auch B."/>
            <person name="Kono T."/>
            <person name="Mallez S."/>
            <person name="Becker A."/>
            <person name="Gohl D.M."/>
            <person name="Silverstein K.A.T."/>
            <person name="Koren S."/>
            <person name="Bechman K.B."/>
            <person name="Herman A."/>
            <person name="Abrahante J.E."/>
            <person name="Garbe J."/>
        </authorList>
    </citation>
    <scope>NUCLEOTIDE SEQUENCE</scope>
    <source>
        <strain evidence="4">Duluth1</strain>
        <tissue evidence="4">Whole animal</tissue>
    </source>
</reference>
<dbReference type="PANTHER" id="PTHR12147:SF26">
    <property type="entry name" value="PEPTIDASE M28 DOMAIN-CONTAINING PROTEIN"/>
    <property type="match status" value="1"/>
</dbReference>
<sequence>MDFNLRISICRVILIYGLCFNLTHAASLDYLRSTLTNYFSDTRHHATNPKYKQLTATFIYDEFIRFGLETTYQNFDFDGVDFANVIGVLKGDNFGTYDDHIIGVGAHYDTVKLTKGVDDNGSGSAALLEVVRQLTSLKSKRKHTVIFIAFDREEYENAHFDGKSYGALGSKNGISQWLLPWIQKNYPQTVGTFSPYGIIVLDTIMDYNNTAMSQNIPPDSLEMFKKLFPDVVKNVQSDNLQGDFLATIFRTQNDSRLANEFHQQWGKMGRADYEIEMFGLAPDVTDDDLNKIAKLFSSHHINFWANNIPAIFVSDSANLRGNMQACYHHACDNLEMLLNDGNLNFLAKTSDTIAATVDKLSSGADKLSSGAPGVGKTVLTLMTASSICVFLIQTASRL</sequence>
<evidence type="ECO:0000313" key="4">
    <source>
        <dbReference type="EMBL" id="KAH3706169.1"/>
    </source>
</evidence>
<reference evidence="4" key="1">
    <citation type="journal article" date="2019" name="bioRxiv">
        <title>The Genome of the Zebra Mussel, Dreissena polymorpha: A Resource for Invasive Species Research.</title>
        <authorList>
            <person name="McCartney M.A."/>
            <person name="Auch B."/>
            <person name="Kono T."/>
            <person name="Mallez S."/>
            <person name="Zhang Y."/>
            <person name="Obille A."/>
            <person name="Becker A."/>
            <person name="Abrahante J.E."/>
            <person name="Garbe J."/>
            <person name="Badalamenti J.P."/>
            <person name="Herman A."/>
            <person name="Mangelson H."/>
            <person name="Liachko I."/>
            <person name="Sullivan S."/>
            <person name="Sone E.D."/>
            <person name="Koren S."/>
            <person name="Silverstein K.A.T."/>
            <person name="Beckman K.B."/>
            <person name="Gohl D.M."/>
        </authorList>
    </citation>
    <scope>NUCLEOTIDE SEQUENCE</scope>
    <source>
        <strain evidence="4">Duluth1</strain>
        <tissue evidence="4">Whole animal</tissue>
    </source>
</reference>
<dbReference type="OrthoDB" id="2214at2759"/>
<evidence type="ECO:0000256" key="2">
    <source>
        <dbReference type="ARBA" id="ARBA00005634"/>
    </source>
</evidence>
<gene>
    <name evidence="4" type="ORF">DPMN_065550</name>
</gene>
<feature type="domain" description="Peptidase M28" evidence="3">
    <location>
        <begin position="84"/>
        <end position="241"/>
    </location>
</feature>
<dbReference type="PANTHER" id="PTHR12147">
    <property type="entry name" value="METALLOPEPTIDASE M28 FAMILY MEMBER"/>
    <property type="match status" value="1"/>
</dbReference>
<dbReference type="Gene3D" id="3.40.630.10">
    <property type="entry name" value="Zn peptidases"/>
    <property type="match status" value="1"/>
</dbReference>
<dbReference type="Proteomes" id="UP000828390">
    <property type="component" value="Unassembled WGS sequence"/>
</dbReference>
<protein>
    <recommendedName>
        <fullName evidence="3">Peptidase M28 domain-containing protein</fullName>
    </recommendedName>
</protein>
<dbReference type="GO" id="GO:0008235">
    <property type="term" value="F:metalloexopeptidase activity"/>
    <property type="evidence" value="ECO:0007669"/>
    <property type="project" value="InterPro"/>
</dbReference>
<dbReference type="SUPFAM" id="SSF53187">
    <property type="entry name" value="Zn-dependent exopeptidases"/>
    <property type="match status" value="1"/>
</dbReference>
<keyword evidence="5" id="KW-1185">Reference proteome</keyword>
<proteinExistence type="inferred from homology"/>
<comment type="similarity">
    <text evidence="2">Belongs to the peptidase M28 family. M28B subfamily.</text>
</comment>